<protein>
    <submittedName>
        <fullName evidence="3">Uncharacterized protein</fullName>
    </submittedName>
</protein>
<dbReference type="AlphaFoldDB" id="A0AAV2S3P7"/>
<dbReference type="EMBL" id="CAXKWB010041927">
    <property type="protein sequence ID" value="CAL4157198.1"/>
    <property type="molecule type" value="Genomic_DNA"/>
</dbReference>
<reference evidence="3 4" key="1">
    <citation type="submission" date="2024-05" db="EMBL/GenBank/DDBJ databases">
        <authorList>
            <person name="Wallberg A."/>
        </authorList>
    </citation>
    <scope>NUCLEOTIDE SEQUENCE [LARGE SCALE GENOMIC DNA]</scope>
</reference>
<organism evidence="3 4">
    <name type="scientific">Meganyctiphanes norvegica</name>
    <name type="common">Northern krill</name>
    <name type="synonym">Thysanopoda norvegica</name>
    <dbReference type="NCBI Taxonomy" id="48144"/>
    <lineage>
        <taxon>Eukaryota</taxon>
        <taxon>Metazoa</taxon>
        <taxon>Ecdysozoa</taxon>
        <taxon>Arthropoda</taxon>
        <taxon>Crustacea</taxon>
        <taxon>Multicrustacea</taxon>
        <taxon>Malacostraca</taxon>
        <taxon>Eumalacostraca</taxon>
        <taxon>Eucarida</taxon>
        <taxon>Euphausiacea</taxon>
        <taxon>Euphausiidae</taxon>
        <taxon>Meganyctiphanes</taxon>
    </lineage>
</organism>
<feature type="signal peptide" evidence="2">
    <location>
        <begin position="1"/>
        <end position="34"/>
    </location>
</feature>
<comment type="caution">
    <text evidence="3">The sequence shown here is derived from an EMBL/GenBank/DDBJ whole genome shotgun (WGS) entry which is preliminary data.</text>
</comment>
<evidence type="ECO:0000313" key="4">
    <source>
        <dbReference type="Proteomes" id="UP001497623"/>
    </source>
</evidence>
<evidence type="ECO:0000313" key="3">
    <source>
        <dbReference type="EMBL" id="CAL4157198.1"/>
    </source>
</evidence>
<accession>A0AAV2S3P7</accession>
<evidence type="ECO:0000256" key="1">
    <source>
        <dbReference type="SAM" id="MobiDB-lite"/>
    </source>
</evidence>
<proteinExistence type="predicted"/>
<feature type="chain" id="PRO_5043651730" evidence="2">
    <location>
        <begin position="35"/>
        <end position="304"/>
    </location>
</feature>
<feature type="compositionally biased region" description="Low complexity" evidence="1">
    <location>
        <begin position="185"/>
        <end position="200"/>
    </location>
</feature>
<gene>
    <name evidence="3" type="ORF">MNOR_LOCUS31833</name>
</gene>
<evidence type="ECO:0000256" key="2">
    <source>
        <dbReference type="SAM" id="SignalP"/>
    </source>
</evidence>
<dbReference type="Proteomes" id="UP001497623">
    <property type="component" value="Unassembled WGS sequence"/>
</dbReference>
<sequence>MSSSTWSTTRAATVFVTIVALFNTLQWGPGGVQAAEDVGKDKDKAETREYTCSSPFCMQKCCEDGTYFNEDYTCVPANSSLIQWSPTMILEDREDVDPSKLQILYGMPTGCGDEEVVIYSGPFVLLPDGTLEAQDSHVNQSEVTSRYCLEYNQDIEEVVGVYCEPLKEEPDTESYEVQRHDRSHISNSNINSSDSNNINSNNNINISNINTDMMEKVKKVGIGNNEDKPIPKYITAMFTEFGTEILAKVFTIQSDQVKIRYDEIRECNEKITSLEDEIAKRDEIISELRGKCIEKPILETNKSS</sequence>
<keyword evidence="4" id="KW-1185">Reference proteome</keyword>
<feature type="region of interest" description="Disordered" evidence="1">
    <location>
        <begin position="170"/>
        <end position="200"/>
    </location>
</feature>
<name>A0AAV2S3P7_MEGNR</name>
<keyword evidence="2" id="KW-0732">Signal</keyword>